<reference evidence="3" key="1">
    <citation type="journal article" date="2016" name="Nature">
        <title>The genome of the seagrass Zostera marina reveals angiosperm adaptation to the sea.</title>
        <authorList>
            <person name="Olsen J.L."/>
            <person name="Rouze P."/>
            <person name="Verhelst B."/>
            <person name="Lin Y.-C."/>
            <person name="Bayer T."/>
            <person name="Collen J."/>
            <person name="Dattolo E."/>
            <person name="De Paoli E."/>
            <person name="Dittami S."/>
            <person name="Maumus F."/>
            <person name="Michel G."/>
            <person name="Kersting A."/>
            <person name="Lauritano C."/>
            <person name="Lohaus R."/>
            <person name="Toepel M."/>
            <person name="Tonon T."/>
            <person name="Vanneste K."/>
            <person name="Amirebrahimi M."/>
            <person name="Brakel J."/>
            <person name="Bostroem C."/>
            <person name="Chovatia M."/>
            <person name="Grimwood J."/>
            <person name="Jenkins J.W."/>
            <person name="Jueterbock A."/>
            <person name="Mraz A."/>
            <person name="Stam W.T."/>
            <person name="Tice H."/>
            <person name="Bornberg-Bauer E."/>
            <person name="Green P.J."/>
            <person name="Pearson G.A."/>
            <person name="Procaccini G."/>
            <person name="Duarte C.M."/>
            <person name="Schmutz J."/>
            <person name="Reusch T.B.H."/>
            <person name="Van de Peer Y."/>
        </authorList>
    </citation>
    <scope>NUCLEOTIDE SEQUENCE [LARGE SCALE GENOMIC DNA]</scope>
    <source>
        <strain evidence="3">cv. Finnish</strain>
    </source>
</reference>
<proteinExistence type="predicted"/>
<feature type="compositionally biased region" description="Low complexity" evidence="1">
    <location>
        <begin position="104"/>
        <end position="118"/>
    </location>
</feature>
<feature type="region of interest" description="Disordered" evidence="1">
    <location>
        <begin position="88"/>
        <end position="118"/>
    </location>
</feature>
<dbReference type="Proteomes" id="UP000036987">
    <property type="component" value="Unassembled WGS sequence"/>
</dbReference>
<gene>
    <name evidence="2" type="ORF">ZOSMA_45G00370</name>
</gene>
<evidence type="ECO:0000313" key="2">
    <source>
        <dbReference type="EMBL" id="KMZ62496.1"/>
    </source>
</evidence>
<dbReference type="EMBL" id="LFYR01001351">
    <property type="protein sequence ID" value="KMZ62496.1"/>
    <property type="molecule type" value="Genomic_DNA"/>
</dbReference>
<name>A0A0K9P0A5_ZOSMR</name>
<accession>A0A0K9P0A5</accession>
<organism evidence="2 3">
    <name type="scientific">Zostera marina</name>
    <name type="common">Eelgrass</name>
    <dbReference type="NCBI Taxonomy" id="29655"/>
    <lineage>
        <taxon>Eukaryota</taxon>
        <taxon>Viridiplantae</taxon>
        <taxon>Streptophyta</taxon>
        <taxon>Embryophyta</taxon>
        <taxon>Tracheophyta</taxon>
        <taxon>Spermatophyta</taxon>
        <taxon>Magnoliopsida</taxon>
        <taxon>Liliopsida</taxon>
        <taxon>Zosteraceae</taxon>
        <taxon>Zostera</taxon>
    </lineage>
</organism>
<protein>
    <submittedName>
        <fullName evidence="2">Uncharacterized protein</fullName>
    </submittedName>
</protein>
<evidence type="ECO:0000313" key="3">
    <source>
        <dbReference type="Proteomes" id="UP000036987"/>
    </source>
</evidence>
<dbReference type="AlphaFoldDB" id="A0A0K9P0A5"/>
<evidence type="ECO:0000256" key="1">
    <source>
        <dbReference type="SAM" id="MobiDB-lite"/>
    </source>
</evidence>
<comment type="caution">
    <text evidence="2">The sequence shown here is derived from an EMBL/GenBank/DDBJ whole genome shotgun (WGS) entry which is preliminary data.</text>
</comment>
<keyword evidence="3" id="KW-1185">Reference proteome</keyword>
<sequence>MFSSCNSTYSSRWVPRNRNQNRDRLSRLVISVEVEGRVISVGGGEQRFPIGLQFEFELQSPELQWVPRNPSRVPQFSVRRNCNGFRGTHREFPNSAEPAPTLLRSSIFRSPSASSRSK</sequence>